<dbReference type="RefSeq" id="WP_137447979.1">
    <property type="nucleotide sequence ID" value="NZ_SZZH01000001.1"/>
</dbReference>
<comment type="caution">
    <text evidence="2">The sequence shown here is derived from an EMBL/GenBank/DDBJ whole genome shotgun (WGS) entry which is preliminary data.</text>
</comment>
<evidence type="ECO:0000256" key="1">
    <source>
        <dbReference type="SAM" id="MobiDB-lite"/>
    </source>
</evidence>
<reference evidence="2 3" key="1">
    <citation type="submission" date="2019-05" db="EMBL/GenBank/DDBJ databases">
        <title>Nakamurella sp. N5BH11, whole genome shotgun sequence.</title>
        <authorList>
            <person name="Tuo L."/>
        </authorList>
    </citation>
    <scope>NUCLEOTIDE SEQUENCE [LARGE SCALE GENOMIC DNA]</scope>
    <source>
        <strain evidence="2 3">N5BH11</strain>
    </source>
</reference>
<gene>
    <name evidence="2" type="ORF">FDO65_03005</name>
</gene>
<keyword evidence="3" id="KW-1185">Reference proteome</keyword>
<proteinExistence type="predicted"/>
<dbReference type="Proteomes" id="UP000306985">
    <property type="component" value="Unassembled WGS sequence"/>
</dbReference>
<sequence>MNGAGGRRWGRTAAVVLGAGVLTFGLSACGGTTTVTTVSSGASTSAPSTAAAAPTGGVVTVGAESVVVPLVTSNGTKVGTVTVGPDGSLSNDDLTKNEDVPDDPNGTDVVTTLVDSNGAKMGTITVRPDGSVISITGTGTVTTGSGDVPGMSMPEMSMPDMSMPEMRMDMSGMPTPTGRPGDQVNDSVNTGGAPTTIAHTSCNSDGSQCNRSEIILN</sequence>
<dbReference type="EMBL" id="SZZH01000001">
    <property type="protein sequence ID" value="TKV60676.1"/>
    <property type="molecule type" value="Genomic_DNA"/>
</dbReference>
<organism evidence="2 3">
    <name type="scientific">Nakamurella flava</name>
    <dbReference type="NCBI Taxonomy" id="2576308"/>
    <lineage>
        <taxon>Bacteria</taxon>
        <taxon>Bacillati</taxon>
        <taxon>Actinomycetota</taxon>
        <taxon>Actinomycetes</taxon>
        <taxon>Nakamurellales</taxon>
        <taxon>Nakamurellaceae</taxon>
        <taxon>Nakamurella</taxon>
    </lineage>
</organism>
<dbReference type="PROSITE" id="PS51257">
    <property type="entry name" value="PROKAR_LIPOPROTEIN"/>
    <property type="match status" value="1"/>
</dbReference>
<name>A0A4U6QKL9_9ACTN</name>
<evidence type="ECO:0000313" key="3">
    <source>
        <dbReference type="Proteomes" id="UP000306985"/>
    </source>
</evidence>
<protein>
    <submittedName>
        <fullName evidence="2">Uncharacterized protein</fullName>
    </submittedName>
</protein>
<evidence type="ECO:0000313" key="2">
    <source>
        <dbReference type="EMBL" id="TKV60676.1"/>
    </source>
</evidence>
<feature type="region of interest" description="Disordered" evidence="1">
    <location>
        <begin position="79"/>
        <end position="107"/>
    </location>
</feature>
<dbReference type="AlphaFoldDB" id="A0A4U6QKL9"/>
<accession>A0A4U6QKL9</accession>